<reference evidence="1 2" key="1">
    <citation type="submission" date="2018-12" db="EMBL/GenBank/DDBJ databases">
        <title>Genome sequencing of Eikenella corrodens KCOM 3110 (= JS217).</title>
        <authorList>
            <person name="Koo J.-K."/>
            <person name="Park S.-N."/>
            <person name="Lim Y.K."/>
        </authorList>
    </citation>
    <scope>NUCLEOTIDE SEQUENCE [LARGE SCALE GENOMIC DNA]</scope>
    <source>
        <strain evidence="1 2">KCOM 3110</strain>
    </source>
</reference>
<dbReference type="AlphaFoldDB" id="A0A3S9SIR9"/>
<dbReference type="EMBL" id="CP034670">
    <property type="protein sequence ID" value="AZR59402.1"/>
    <property type="molecule type" value="Genomic_DNA"/>
</dbReference>
<protein>
    <recommendedName>
        <fullName evidence="3">SMI1/KNR4 family protein</fullName>
    </recommendedName>
</protein>
<evidence type="ECO:0000313" key="2">
    <source>
        <dbReference type="Proteomes" id="UP000282435"/>
    </source>
</evidence>
<evidence type="ECO:0008006" key="3">
    <source>
        <dbReference type="Google" id="ProtNLM"/>
    </source>
</evidence>
<evidence type="ECO:0000313" key="1">
    <source>
        <dbReference type="EMBL" id="AZR59402.1"/>
    </source>
</evidence>
<dbReference type="OrthoDB" id="1093990at2"/>
<organism evidence="1 2">
    <name type="scientific">Eikenella corrodens</name>
    <dbReference type="NCBI Taxonomy" id="539"/>
    <lineage>
        <taxon>Bacteria</taxon>
        <taxon>Pseudomonadati</taxon>
        <taxon>Pseudomonadota</taxon>
        <taxon>Betaproteobacteria</taxon>
        <taxon>Neisseriales</taxon>
        <taxon>Neisseriaceae</taxon>
        <taxon>Eikenella</taxon>
    </lineage>
</organism>
<proteinExistence type="predicted"/>
<accession>A0A3S9SIR9</accession>
<name>A0A3S9SIR9_EIKCO</name>
<sequence length="185" mass="22089">MLTELMKQYAASYESRKREIIEGMQQFGWKEKDIYVDKQIIQKPKELPNFIPTLQTDFNRPLSPMLKERFAFADNWKDCDVEFLGHEKINKTLRTKYFRRWIDVMRKNWEGSAPQLYSDNQLSLFAIEDRENGDYVLLVWVTPDAIEPQIWCYTGQSEQIFENLAQYFMVNRRINKPCRRTAGVG</sequence>
<dbReference type="Proteomes" id="UP000282435">
    <property type="component" value="Chromosome"/>
</dbReference>
<gene>
    <name evidence="1" type="ORF">ELB75_04780</name>
</gene>
<dbReference type="RefSeq" id="WP_126982946.1">
    <property type="nucleotide sequence ID" value="NZ_CP034670.1"/>
</dbReference>